<sequence>MQTQESDTSDEGIYVSTTEGMLSSMWRKITNFFSADETTTFGPPTLSTNQSLDSDGRVARLAPPETWRGNIHQNLRKREKDEGEVLFDEGGVVAPIDNFGRSARSFKLAKELEDADPKLNEI</sequence>
<reference evidence="1 2" key="1">
    <citation type="journal article" date="2019" name="Sci. Rep.">
        <title>Orb-weaving spider Araneus ventricosus genome elucidates the spidroin gene catalogue.</title>
        <authorList>
            <person name="Kono N."/>
            <person name="Nakamura H."/>
            <person name="Ohtoshi R."/>
            <person name="Moran D.A.P."/>
            <person name="Shinohara A."/>
            <person name="Yoshida Y."/>
            <person name="Fujiwara M."/>
            <person name="Mori M."/>
            <person name="Tomita M."/>
            <person name="Arakawa K."/>
        </authorList>
    </citation>
    <scope>NUCLEOTIDE SEQUENCE [LARGE SCALE GENOMIC DNA]</scope>
</reference>
<keyword evidence="2" id="KW-1185">Reference proteome</keyword>
<dbReference type="AlphaFoldDB" id="A0A4Y2PUW2"/>
<evidence type="ECO:0000313" key="1">
    <source>
        <dbReference type="EMBL" id="GBN54653.1"/>
    </source>
</evidence>
<protein>
    <submittedName>
        <fullName evidence="1">Uncharacterized protein</fullName>
    </submittedName>
</protein>
<dbReference type="OrthoDB" id="6427163at2759"/>
<dbReference type="Proteomes" id="UP000499080">
    <property type="component" value="Unassembled WGS sequence"/>
</dbReference>
<evidence type="ECO:0000313" key="2">
    <source>
        <dbReference type="Proteomes" id="UP000499080"/>
    </source>
</evidence>
<dbReference type="EMBL" id="BGPR01012123">
    <property type="protein sequence ID" value="GBN54653.1"/>
    <property type="molecule type" value="Genomic_DNA"/>
</dbReference>
<organism evidence="1 2">
    <name type="scientific">Araneus ventricosus</name>
    <name type="common">Orbweaver spider</name>
    <name type="synonym">Epeira ventricosa</name>
    <dbReference type="NCBI Taxonomy" id="182803"/>
    <lineage>
        <taxon>Eukaryota</taxon>
        <taxon>Metazoa</taxon>
        <taxon>Ecdysozoa</taxon>
        <taxon>Arthropoda</taxon>
        <taxon>Chelicerata</taxon>
        <taxon>Arachnida</taxon>
        <taxon>Araneae</taxon>
        <taxon>Araneomorphae</taxon>
        <taxon>Entelegynae</taxon>
        <taxon>Araneoidea</taxon>
        <taxon>Araneidae</taxon>
        <taxon>Araneus</taxon>
    </lineage>
</organism>
<name>A0A4Y2PUW2_ARAVE</name>
<proteinExistence type="predicted"/>
<accession>A0A4Y2PUW2</accession>
<comment type="caution">
    <text evidence="1">The sequence shown here is derived from an EMBL/GenBank/DDBJ whole genome shotgun (WGS) entry which is preliminary data.</text>
</comment>
<gene>
    <name evidence="1" type="ORF">AVEN_38556_1</name>
</gene>